<keyword evidence="1" id="KW-0479">Metal-binding</keyword>
<organism evidence="4 5">
    <name type="scientific">Phtheirospermum japonicum</name>
    <dbReference type="NCBI Taxonomy" id="374723"/>
    <lineage>
        <taxon>Eukaryota</taxon>
        <taxon>Viridiplantae</taxon>
        <taxon>Streptophyta</taxon>
        <taxon>Embryophyta</taxon>
        <taxon>Tracheophyta</taxon>
        <taxon>Spermatophyta</taxon>
        <taxon>Magnoliopsida</taxon>
        <taxon>eudicotyledons</taxon>
        <taxon>Gunneridae</taxon>
        <taxon>Pentapetalae</taxon>
        <taxon>asterids</taxon>
        <taxon>lamiids</taxon>
        <taxon>Lamiales</taxon>
        <taxon>Orobanchaceae</taxon>
        <taxon>Orobanchaceae incertae sedis</taxon>
        <taxon>Phtheirospermum</taxon>
    </lineage>
</organism>
<keyword evidence="5" id="KW-1185">Reference proteome</keyword>
<dbReference type="AlphaFoldDB" id="A0A830D4L7"/>
<dbReference type="PROSITE" id="PS51471">
    <property type="entry name" value="FE2OG_OXY"/>
    <property type="match status" value="1"/>
</dbReference>
<dbReference type="PANTHER" id="PTHR47991">
    <property type="entry name" value="OXOGLUTARATE/IRON-DEPENDENT DIOXYGENASE"/>
    <property type="match status" value="1"/>
</dbReference>
<dbReference type="InterPro" id="IPR050295">
    <property type="entry name" value="Plant_2OG-oxidoreductases"/>
</dbReference>
<evidence type="ECO:0000313" key="4">
    <source>
        <dbReference type="EMBL" id="GFQ03184.1"/>
    </source>
</evidence>
<sequence>MGLLVANLVYYPECPSSHLVVGSGRHSEVSSITLLLQDDIGGLYARPEGDQWIHVSPVKGALIINIGDALQIMSNDRYKSIDYRVFLTEGTNRVSVPIFANALCNSIIGPLLEVLDAGEKPMYKNFLFVDYLIIS</sequence>
<name>A0A830D4L7_9LAMI</name>
<dbReference type="Proteomes" id="UP000653305">
    <property type="component" value="Unassembled WGS sequence"/>
</dbReference>
<gene>
    <name evidence="4" type="ORF">PHJA_002462200</name>
</gene>
<dbReference type="InterPro" id="IPR044861">
    <property type="entry name" value="IPNS-like_FE2OG_OXY"/>
</dbReference>
<dbReference type="InterPro" id="IPR005123">
    <property type="entry name" value="Oxoglu/Fe-dep_dioxygenase_dom"/>
</dbReference>
<feature type="domain" description="Fe2OG dioxygenase" evidence="3">
    <location>
        <begin position="1"/>
        <end position="102"/>
    </location>
</feature>
<evidence type="ECO:0000256" key="2">
    <source>
        <dbReference type="ARBA" id="ARBA00023004"/>
    </source>
</evidence>
<comment type="caution">
    <text evidence="4">The sequence shown here is derived from an EMBL/GenBank/DDBJ whole genome shotgun (WGS) entry which is preliminary data.</text>
</comment>
<protein>
    <submittedName>
        <fullName evidence="4">Feruloyl coa ortho-hydroxylase 2</fullName>
    </submittedName>
</protein>
<proteinExistence type="predicted"/>
<dbReference type="Pfam" id="PF03171">
    <property type="entry name" value="2OG-FeII_Oxy"/>
    <property type="match status" value="1"/>
</dbReference>
<dbReference type="InterPro" id="IPR027443">
    <property type="entry name" value="IPNS-like_sf"/>
</dbReference>
<dbReference type="GO" id="GO:0046872">
    <property type="term" value="F:metal ion binding"/>
    <property type="evidence" value="ECO:0007669"/>
    <property type="project" value="UniProtKB-KW"/>
</dbReference>
<evidence type="ECO:0000259" key="3">
    <source>
        <dbReference type="PROSITE" id="PS51471"/>
    </source>
</evidence>
<dbReference type="OrthoDB" id="288590at2759"/>
<keyword evidence="2" id="KW-0408">Iron</keyword>
<evidence type="ECO:0000313" key="5">
    <source>
        <dbReference type="Proteomes" id="UP000653305"/>
    </source>
</evidence>
<dbReference type="Gene3D" id="2.60.120.330">
    <property type="entry name" value="B-lactam Antibiotic, Isopenicillin N Synthase, Chain"/>
    <property type="match status" value="1"/>
</dbReference>
<dbReference type="SUPFAM" id="SSF51197">
    <property type="entry name" value="Clavaminate synthase-like"/>
    <property type="match status" value="1"/>
</dbReference>
<evidence type="ECO:0000256" key="1">
    <source>
        <dbReference type="ARBA" id="ARBA00022723"/>
    </source>
</evidence>
<reference evidence="4" key="1">
    <citation type="submission" date="2020-07" db="EMBL/GenBank/DDBJ databases">
        <title>Ethylene signaling mediates host invasion by parasitic plants.</title>
        <authorList>
            <person name="Yoshida S."/>
        </authorList>
    </citation>
    <scope>NUCLEOTIDE SEQUENCE</scope>
    <source>
        <strain evidence="4">Okayama</strain>
    </source>
</reference>
<dbReference type="EMBL" id="BMAC01000806">
    <property type="protein sequence ID" value="GFQ03184.1"/>
    <property type="molecule type" value="Genomic_DNA"/>
</dbReference>
<accession>A0A830D4L7</accession>